<comment type="pathway">
    <text evidence="2 15">Amino-acid biosynthesis; L-tryptophan biosynthesis; L-tryptophan from chorismate: step 1/5.</text>
</comment>
<organism evidence="18 19">
    <name type="scientific">Phragmitibacter flavus</name>
    <dbReference type="NCBI Taxonomy" id="2576071"/>
    <lineage>
        <taxon>Bacteria</taxon>
        <taxon>Pseudomonadati</taxon>
        <taxon>Verrucomicrobiota</taxon>
        <taxon>Verrucomicrobiia</taxon>
        <taxon>Verrucomicrobiales</taxon>
        <taxon>Verrucomicrobiaceae</taxon>
        <taxon>Phragmitibacter</taxon>
    </lineage>
</organism>
<keyword evidence="12 15" id="KW-0456">Lyase</keyword>
<sequence>MILRHLQPDFDTFKSRATQGNLVPVWVDLAADYETPLSAFQRLYDGRHGFLLESAELTQHSGRYSLLGSDPRLIFTARGSQITIEESGKTRSYTASSDPLLELETIMAAFQPAGPPPSPVFHGGSVGYLGYDMVRFFEPTLPPPPPDSLDVPEMVFMLADTVVIFDHKHRKLTVVANVFIPDHETLEAAYHWAGQRILQIVAKLEAPLQMKALQAFAPDSGKIDLDLKANTTQSEYEAMVTAGKEYIRAGDVFQFVPSQRFETDYTGSPLDLYRALRHVNPSPYMFCLCFPDGFSLVGSSPEVHVKCLDGQIEIRPIAGTRWRGATPGEDDALAEELLADPKERAEHIMLVDLARNDVGRVSEYGTVKVNELMIIERYSHVMHIVSNVTGTLAPGRSAYDVMRATFPAGTVSGSPKVRAMEIINELEKNKRGAYAGAVGYFGFDGGLDSCIALRTCVLKNGKAYVQAGAGVVADSDPTYEYNETVNKARGMLRALQRAKELA</sequence>
<gene>
    <name evidence="15 18" type="primary">trpE</name>
    <name evidence="18" type="ORF">FEM03_14590</name>
</gene>
<dbReference type="EMBL" id="VAUV01000010">
    <property type="protein sequence ID" value="TLD69956.1"/>
    <property type="molecule type" value="Genomic_DNA"/>
</dbReference>
<dbReference type="Gene3D" id="3.60.120.10">
    <property type="entry name" value="Anthranilate synthase"/>
    <property type="match status" value="1"/>
</dbReference>
<evidence type="ECO:0000256" key="4">
    <source>
        <dbReference type="ARBA" id="ARBA00011575"/>
    </source>
</evidence>
<evidence type="ECO:0000256" key="3">
    <source>
        <dbReference type="ARBA" id="ARBA00009562"/>
    </source>
</evidence>
<comment type="caution">
    <text evidence="18">The sequence shown here is derived from an EMBL/GenBank/DDBJ whole genome shotgun (WGS) entry which is preliminary data.</text>
</comment>
<dbReference type="InterPro" id="IPR006805">
    <property type="entry name" value="Anth_synth_I_N"/>
</dbReference>
<name>A0A5R8KCC7_9BACT</name>
<evidence type="ECO:0000256" key="14">
    <source>
        <dbReference type="ARBA" id="ARBA00047683"/>
    </source>
</evidence>
<evidence type="ECO:0000256" key="6">
    <source>
        <dbReference type="ARBA" id="ARBA00020653"/>
    </source>
</evidence>
<dbReference type="UniPathway" id="UPA00035">
    <property type="reaction ID" value="UER00040"/>
</dbReference>
<dbReference type="EC" id="4.1.3.27" evidence="5 15"/>
<dbReference type="AlphaFoldDB" id="A0A5R8KCC7"/>
<dbReference type="Proteomes" id="UP000306196">
    <property type="component" value="Unassembled WGS sequence"/>
</dbReference>
<dbReference type="PANTHER" id="PTHR11236">
    <property type="entry name" value="AMINOBENZOATE/ANTHRANILATE SYNTHASE"/>
    <property type="match status" value="1"/>
</dbReference>
<dbReference type="SUPFAM" id="SSF56322">
    <property type="entry name" value="ADC synthase"/>
    <property type="match status" value="1"/>
</dbReference>
<keyword evidence="10 15" id="KW-0460">Magnesium</keyword>
<dbReference type="InterPro" id="IPR005256">
    <property type="entry name" value="Anth_synth_I_PabB"/>
</dbReference>
<evidence type="ECO:0000259" key="17">
    <source>
        <dbReference type="Pfam" id="PF04715"/>
    </source>
</evidence>
<evidence type="ECO:0000256" key="8">
    <source>
        <dbReference type="ARBA" id="ARBA00022723"/>
    </source>
</evidence>
<dbReference type="InterPro" id="IPR015890">
    <property type="entry name" value="Chorismate_C"/>
</dbReference>
<dbReference type="RefSeq" id="WP_138087011.1">
    <property type="nucleotide sequence ID" value="NZ_VAUV01000010.1"/>
</dbReference>
<evidence type="ECO:0000256" key="7">
    <source>
        <dbReference type="ARBA" id="ARBA00022605"/>
    </source>
</evidence>
<evidence type="ECO:0000256" key="11">
    <source>
        <dbReference type="ARBA" id="ARBA00023141"/>
    </source>
</evidence>
<evidence type="ECO:0000256" key="12">
    <source>
        <dbReference type="ARBA" id="ARBA00023239"/>
    </source>
</evidence>
<feature type="domain" description="Anthranilate synthase component I N-terminal" evidence="17">
    <location>
        <begin position="33"/>
        <end position="174"/>
    </location>
</feature>
<evidence type="ECO:0000313" key="18">
    <source>
        <dbReference type="EMBL" id="TLD69956.1"/>
    </source>
</evidence>
<reference evidence="18 19" key="1">
    <citation type="submission" date="2019-05" db="EMBL/GenBank/DDBJ databases">
        <title>Verrucobacter flavum gen. nov., sp. nov. a new member of the family Verrucomicrobiaceae.</title>
        <authorList>
            <person name="Szuroczki S."/>
            <person name="Abbaszade G."/>
            <person name="Szabo A."/>
            <person name="Felfoldi T."/>
            <person name="Schumann P."/>
            <person name="Boka K."/>
            <person name="Keki Z."/>
            <person name="Toumi M."/>
            <person name="Toth E."/>
        </authorList>
    </citation>
    <scope>NUCLEOTIDE SEQUENCE [LARGE SCALE GENOMIC DNA]</scope>
    <source>
        <strain evidence="18 19">MG-N-17</strain>
    </source>
</reference>
<evidence type="ECO:0000259" key="16">
    <source>
        <dbReference type="Pfam" id="PF00425"/>
    </source>
</evidence>
<proteinExistence type="inferred from homology"/>
<dbReference type="GO" id="GO:0000162">
    <property type="term" value="P:L-tryptophan biosynthetic process"/>
    <property type="evidence" value="ECO:0007669"/>
    <property type="project" value="UniProtKB-UniPathway"/>
</dbReference>
<comment type="catalytic activity">
    <reaction evidence="14 15">
        <text>chorismate + L-glutamine = anthranilate + pyruvate + L-glutamate + H(+)</text>
        <dbReference type="Rhea" id="RHEA:21732"/>
        <dbReference type="ChEBI" id="CHEBI:15361"/>
        <dbReference type="ChEBI" id="CHEBI:15378"/>
        <dbReference type="ChEBI" id="CHEBI:16567"/>
        <dbReference type="ChEBI" id="CHEBI:29748"/>
        <dbReference type="ChEBI" id="CHEBI:29985"/>
        <dbReference type="ChEBI" id="CHEBI:58359"/>
        <dbReference type="EC" id="4.1.3.27"/>
    </reaction>
</comment>
<dbReference type="PRINTS" id="PR00095">
    <property type="entry name" value="ANTSNTHASEI"/>
</dbReference>
<keyword evidence="9 15" id="KW-0822">Tryptophan biosynthesis</keyword>
<comment type="subunit">
    <text evidence="4 15">Heterotetramer consisting of two non-identical subunits: a beta subunit (TrpG) and a large alpha subunit (TrpE).</text>
</comment>
<protein>
    <recommendedName>
        <fullName evidence="6 15">Anthranilate synthase component 1</fullName>
        <ecNumber evidence="5 15">4.1.3.27</ecNumber>
    </recommendedName>
</protein>
<feature type="domain" description="Chorismate-utilising enzyme C-terminal" evidence="16">
    <location>
        <begin position="233"/>
        <end position="487"/>
    </location>
</feature>
<evidence type="ECO:0000256" key="10">
    <source>
        <dbReference type="ARBA" id="ARBA00022842"/>
    </source>
</evidence>
<evidence type="ECO:0000256" key="1">
    <source>
        <dbReference type="ARBA" id="ARBA00001946"/>
    </source>
</evidence>
<dbReference type="InterPro" id="IPR019999">
    <property type="entry name" value="Anth_synth_I-like"/>
</dbReference>
<dbReference type="GO" id="GO:0004049">
    <property type="term" value="F:anthranilate synthase activity"/>
    <property type="evidence" value="ECO:0007669"/>
    <property type="project" value="UniProtKB-EC"/>
</dbReference>
<dbReference type="PANTHER" id="PTHR11236:SF48">
    <property type="entry name" value="ISOCHORISMATE SYNTHASE MENF"/>
    <property type="match status" value="1"/>
</dbReference>
<keyword evidence="8 15" id="KW-0479">Metal-binding</keyword>
<evidence type="ECO:0000256" key="2">
    <source>
        <dbReference type="ARBA" id="ARBA00004873"/>
    </source>
</evidence>
<evidence type="ECO:0000313" key="19">
    <source>
        <dbReference type="Proteomes" id="UP000306196"/>
    </source>
</evidence>
<dbReference type="InterPro" id="IPR005801">
    <property type="entry name" value="ADC_synthase"/>
</dbReference>
<evidence type="ECO:0000256" key="13">
    <source>
        <dbReference type="ARBA" id="ARBA00025634"/>
    </source>
</evidence>
<dbReference type="Pfam" id="PF04715">
    <property type="entry name" value="Anth_synt_I_N"/>
    <property type="match status" value="1"/>
</dbReference>
<keyword evidence="19" id="KW-1185">Reference proteome</keyword>
<keyword evidence="11 15" id="KW-0057">Aromatic amino acid biosynthesis</keyword>
<dbReference type="Pfam" id="PF00425">
    <property type="entry name" value="Chorismate_bind"/>
    <property type="match status" value="1"/>
</dbReference>
<accession>A0A5R8KCC7</accession>
<keyword evidence="7 15" id="KW-0028">Amino-acid biosynthesis</keyword>
<comment type="similarity">
    <text evidence="3 15">Belongs to the anthranilate synthase component I family.</text>
</comment>
<dbReference type="GO" id="GO:0046872">
    <property type="term" value="F:metal ion binding"/>
    <property type="evidence" value="ECO:0007669"/>
    <property type="project" value="UniProtKB-KW"/>
</dbReference>
<dbReference type="OrthoDB" id="9803598at2"/>
<evidence type="ECO:0000256" key="5">
    <source>
        <dbReference type="ARBA" id="ARBA00012266"/>
    </source>
</evidence>
<dbReference type="NCBIfam" id="TIGR00564">
    <property type="entry name" value="trpE_most"/>
    <property type="match status" value="1"/>
</dbReference>
<evidence type="ECO:0000256" key="15">
    <source>
        <dbReference type="RuleBase" id="RU364045"/>
    </source>
</evidence>
<evidence type="ECO:0000256" key="9">
    <source>
        <dbReference type="ARBA" id="ARBA00022822"/>
    </source>
</evidence>
<comment type="function">
    <text evidence="13 15">Part of a heterotetrameric complex that catalyzes the two-step biosynthesis of anthranilate, an intermediate in the biosynthesis of L-tryptophan. In the first step, the glutamine-binding beta subunit (TrpG) of anthranilate synthase (AS) provides the glutamine amidotransferase activity which generates ammonia as a substrate that, along with chorismate, is used in the second step, catalyzed by the large alpha subunit of AS (TrpE) to produce anthranilate. In the absence of TrpG, TrpE can synthesize anthranilate directly from chorismate and high concentrations of ammonia.</text>
</comment>
<comment type="cofactor">
    <cofactor evidence="1 15">
        <name>Mg(2+)</name>
        <dbReference type="ChEBI" id="CHEBI:18420"/>
    </cofactor>
</comment>